<protein>
    <recommendedName>
        <fullName evidence="3">Major facilitator superfamily (MFS) profile domain-containing protein</fullName>
    </recommendedName>
</protein>
<dbReference type="Proteomes" id="UP001159428">
    <property type="component" value="Unassembled WGS sequence"/>
</dbReference>
<comment type="subcellular location">
    <subcellularLocation>
        <location evidence="1">Membrane</location>
        <topology evidence="1">Multi-pass membrane protein</topology>
    </subcellularLocation>
</comment>
<feature type="transmembrane region" description="Helical" evidence="2">
    <location>
        <begin position="444"/>
        <end position="465"/>
    </location>
</feature>
<feature type="transmembrane region" description="Helical" evidence="2">
    <location>
        <begin position="416"/>
        <end position="438"/>
    </location>
</feature>
<accession>A0AAU9WIK4</accession>
<comment type="caution">
    <text evidence="4">The sequence shown here is derived from an EMBL/GenBank/DDBJ whole genome shotgun (WGS) entry which is preliminary data.</text>
</comment>
<dbReference type="EMBL" id="CALNXJ010000013">
    <property type="protein sequence ID" value="CAH3112653.1"/>
    <property type="molecule type" value="Genomic_DNA"/>
</dbReference>
<reference evidence="4 5" key="1">
    <citation type="submission" date="2022-05" db="EMBL/GenBank/DDBJ databases">
        <authorList>
            <consortium name="Genoscope - CEA"/>
            <person name="William W."/>
        </authorList>
    </citation>
    <scope>NUCLEOTIDE SEQUENCE [LARGE SCALE GENOMIC DNA]</scope>
</reference>
<feature type="transmembrane region" description="Helical" evidence="2">
    <location>
        <begin position="122"/>
        <end position="143"/>
    </location>
</feature>
<evidence type="ECO:0000256" key="1">
    <source>
        <dbReference type="ARBA" id="ARBA00004141"/>
    </source>
</evidence>
<dbReference type="PANTHER" id="PTHR11360:SF251">
    <property type="entry name" value="MAJOR FACILITATOR SUPERFAMILY (MFS) PROFILE DOMAIN-CONTAINING PROTEIN"/>
    <property type="match status" value="1"/>
</dbReference>
<feature type="transmembrane region" description="Helical" evidence="2">
    <location>
        <begin position="381"/>
        <end position="404"/>
    </location>
</feature>
<feature type="transmembrane region" description="Helical" evidence="2">
    <location>
        <begin position="210"/>
        <end position="229"/>
    </location>
</feature>
<feature type="domain" description="Major facilitator superfamily (MFS) profile" evidence="3">
    <location>
        <begin position="85"/>
        <end position="470"/>
    </location>
</feature>
<feature type="transmembrane region" description="Helical" evidence="2">
    <location>
        <begin position="81"/>
        <end position="110"/>
    </location>
</feature>
<gene>
    <name evidence="4" type="ORF">PMEA_00004593</name>
</gene>
<feature type="transmembrane region" description="Helical" evidence="2">
    <location>
        <begin position="235"/>
        <end position="258"/>
    </location>
</feature>
<dbReference type="GO" id="GO:0022857">
    <property type="term" value="F:transmembrane transporter activity"/>
    <property type="evidence" value="ECO:0007669"/>
    <property type="project" value="InterPro"/>
</dbReference>
<dbReference type="InterPro" id="IPR020846">
    <property type="entry name" value="MFS_dom"/>
</dbReference>
<dbReference type="Gene3D" id="1.20.1250.20">
    <property type="entry name" value="MFS general substrate transporter like domains"/>
    <property type="match status" value="2"/>
</dbReference>
<keyword evidence="2" id="KW-0812">Transmembrane</keyword>
<dbReference type="PROSITE" id="PS50850">
    <property type="entry name" value="MFS"/>
    <property type="match status" value="1"/>
</dbReference>
<feature type="transmembrane region" description="Helical" evidence="2">
    <location>
        <begin position="355"/>
        <end position="375"/>
    </location>
</feature>
<dbReference type="InterPro" id="IPR050327">
    <property type="entry name" value="Proton-linked_MCT"/>
</dbReference>
<dbReference type="SUPFAM" id="SSF103473">
    <property type="entry name" value="MFS general substrate transporter"/>
    <property type="match status" value="1"/>
</dbReference>
<dbReference type="InterPro" id="IPR011701">
    <property type="entry name" value="MFS"/>
</dbReference>
<keyword evidence="2" id="KW-0472">Membrane</keyword>
<dbReference type="AlphaFoldDB" id="A0AAU9WIK4"/>
<keyword evidence="2" id="KW-1133">Transmembrane helix</keyword>
<sequence length="497" mass="54198">MYIGTISGSITRLFTATTNDLSPPQRLRLVACDVITPRQNRRAKLVVVDMDEGSEAPGNGGKTAKTLTCVIKVSPYQDSCWSWLVCFAAVLSNVIICGFTYSFGILFPALLDEFQQGKAKTAWVGSIAMMGVGLFGPLVGNLYHRLGARIVTFSGTIICAASLIVTSKVTSLYVMYFTYGFLFSFGSCGVFILTYIMVPKYFTKWRSLSLGLIAMGPGGGLFIMSPIVHELFKAFGWRGTFSAMAGIVVVTSALAFVYKPIAESSKMELNSQQKENNKFWDISILKHKEFVLCTTAAVLFYTGHYTPTVHMVRYLEEKGSTEVTASRLYIYSGVASLLIRPVIGRLNDVLWINMLYIYSIAASLEGVSTLLFPMATTNMHFIIYFVVYGLADGTLGCGFAIAVLNSLPERLKPLGFGLYNCLSCISSACGPGLGGLVADIEGSYTPVFYMVGAIMLAGSAIMFAVSCKRKPPPEKLVEKEEVTLWESLIVVEKCSVV</sequence>
<dbReference type="Pfam" id="PF07690">
    <property type="entry name" value="MFS_1"/>
    <property type="match status" value="1"/>
</dbReference>
<keyword evidence="5" id="KW-1185">Reference proteome</keyword>
<name>A0AAU9WIK4_9CNID</name>
<dbReference type="GO" id="GO:0016020">
    <property type="term" value="C:membrane"/>
    <property type="evidence" value="ECO:0007669"/>
    <property type="project" value="UniProtKB-SubCell"/>
</dbReference>
<feature type="transmembrane region" description="Helical" evidence="2">
    <location>
        <begin position="176"/>
        <end position="198"/>
    </location>
</feature>
<feature type="transmembrane region" description="Helical" evidence="2">
    <location>
        <begin position="150"/>
        <end position="170"/>
    </location>
</feature>
<evidence type="ECO:0000256" key="2">
    <source>
        <dbReference type="SAM" id="Phobius"/>
    </source>
</evidence>
<evidence type="ECO:0000313" key="5">
    <source>
        <dbReference type="Proteomes" id="UP001159428"/>
    </source>
</evidence>
<dbReference type="PANTHER" id="PTHR11360">
    <property type="entry name" value="MONOCARBOXYLATE TRANSPORTER"/>
    <property type="match status" value="1"/>
</dbReference>
<dbReference type="CDD" id="cd17352">
    <property type="entry name" value="MFS_MCT_SLC16"/>
    <property type="match status" value="1"/>
</dbReference>
<evidence type="ECO:0000259" key="3">
    <source>
        <dbReference type="PROSITE" id="PS50850"/>
    </source>
</evidence>
<proteinExistence type="predicted"/>
<dbReference type="InterPro" id="IPR036259">
    <property type="entry name" value="MFS_trans_sf"/>
</dbReference>
<organism evidence="4 5">
    <name type="scientific">Pocillopora meandrina</name>
    <dbReference type="NCBI Taxonomy" id="46732"/>
    <lineage>
        <taxon>Eukaryota</taxon>
        <taxon>Metazoa</taxon>
        <taxon>Cnidaria</taxon>
        <taxon>Anthozoa</taxon>
        <taxon>Hexacorallia</taxon>
        <taxon>Scleractinia</taxon>
        <taxon>Astrocoeniina</taxon>
        <taxon>Pocilloporidae</taxon>
        <taxon>Pocillopora</taxon>
    </lineage>
</organism>
<evidence type="ECO:0000313" key="4">
    <source>
        <dbReference type="EMBL" id="CAH3112653.1"/>
    </source>
</evidence>